<dbReference type="FunFam" id="3.40.50.300:FF:000042">
    <property type="entry name" value="Maltose/maltodextrin ABC transporter, ATP-binding protein"/>
    <property type="match status" value="1"/>
</dbReference>
<dbReference type="SUPFAM" id="SSF50331">
    <property type="entry name" value="MOP-like"/>
    <property type="match status" value="1"/>
</dbReference>
<dbReference type="SMART" id="SM00382">
    <property type="entry name" value="AAA"/>
    <property type="match status" value="1"/>
</dbReference>
<dbReference type="GO" id="GO:0140359">
    <property type="term" value="F:ABC-type transporter activity"/>
    <property type="evidence" value="ECO:0007669"/>
    <property type="project" value="UniProtKB-ARBA"/>
</dbReference>
<sequence length="356" mass="39894">MASVTITGVTKSFGNVQVLQEFNQKFEDGEFITLLGPSGCGKTTMLRLIAGFEKPSSGEVYIGDRIVSGKDSFVSPEKREIGMVFQSYAVWPHMNVYNNIAYPLKIKKASKSEIEEKVNKALKIVHLEQYKDRFPSELSGGQQQRVALGRALVAQPEILLLDEPLSNLDAKLREEMRYEIKEITKKLKITVIYVTHDQIEAMTMSDRIVLINKGEIQQIGTPQEIYSRPNNIFVANFVGKVDFIKGKVQDGNILLNDSDGQTLPNKSDLNGNVIVAIRPENVILSDDGEIKGKVFSKFYLGDCNDLRVEVGNGNILRVTARASTYDTLKVGEEVRLKVLDYFIFEDDGEDKTKIMT</sequence>
<dbReference type="InterPro" id="IPR013611">
    <property type="entry name" value="Transp-assoc_OB_typ2"/>
</dbReference>
<evidence type="ECO:0000256" key="2">
    <source>
        <dbReference type="ARBA" id="ARBA00022475"/>
    </source>
</evidence>
<dbReference type="Gene3D" id="3.40.50.300">
    <property type="entry name" value="P-loop containing nucleotide triphosphate hydrolases"/>
    <property type="match status" value="1"/>
</dbReference>
<dbReference type="InterPro" id="IPR012340">
    <property type="entry name" value="NA-bd_OB-fold"/>
</dbReference>
<dbReference type="EMBL" id="AP019822">
    <property type="protein sequence ID" value="BBM35246.1"/>
    <property type="molecule type" value="Genomic_DNA"/>
</dbReference>
<feature type="domain" description="ABC transporter" evidence="7">
    <location>
        <begin position="4"/>
        <end position="238"/>
    </location>
</feature>
<evidence type="ECO:0000256" key="4">
    <source>
        <dbReference type="ARBA" id="ARBA00022840"/>
    </source>
</evidence>
<dbReference type="PANTHER" id="PTHR43875:SF15">
    <property type="entry name" value="TREHALOSE IMPORT ATP-BINDING PROTEIN SUGC"/>
    <property type="match status" value="1"/>
</dbReference>
<dbReference type="RefSeq" id="WP_026736875.1">
    <property type="nucleotide sequence ID" value="NZ_AP019822.1"/>
</dbReference>
<dbReference type="GO" id="GO:0016887">
    <property type="term" value="F:ATP hydrolysis activity"/>
    <property type="evidence" value="ECO:0007669"/>
    <property type="project" value="InterPro"/>
</dbReference>
<dbReference type="Pfam" id="PF08402">
    <property type="entry name" value="TOBE_2"/>
    <property type="match status" value="1"/>
</dbReference>
<keyword evidence="1" id="KW-0813">Transport</keyword>
<evidence type="ECO:0000259" key="7">
    <source>
        <dbReference type="PROSITE" id="PS50893"/>
    </source>
</evidence>
<keyword evidence="6" id="KW-0472">Membrane</keyword>
<dbReference type="KEGG" id="lgo:JCM16774_0153"/>
<dbReference type="PROSITE" id="PS50893">
    <property type="entry name" value="ABC_TRANSPORTER_2"/>
    <property type="match status" value="1"/>
</dbReference>
<dbReference type="Proteomes" id="UP000321606">
    <property type="component" value="Chromosome"/>
</dbReference>
<proteinExistence type="predicted"/>
<dbReference type="OrthoDB" id="95612at2"/>
<keyword evidence="4 8" id="KW-0067">ATP-binding</keyword>
<dbReference type="AlphaFoldDB" id="A0A510J859"/>
<dbReference type="Gene3D" id="2.40.50.140">
    <property type="entry name" value="Nucleic acid-binding proteins"/>
    <property type="match status" value="1"/>
</dbReference>
<dbReference type="InterPro" id="IPR047641">
    <property type="entry name" value="ABC_transpr_MalK/UgpC-like"/>
</dbReference>
<evidence type="ECO:0000313" key="9">
    <source>
        <dbReference type="Proteomes" id="UP000321606"/>
    </source>
</evidence>
<dbReference type="InterPro" id="IPR003593">
    <property type="entry name" value="AAA+_ATPase"/>
</dbReference>
<dbReference type="Pfam" id="PF00005">
    <property type="entry name" value="ABC_tran"/>
    <property type="match status" value="1"/>
</dbReference>
<evidence type="ECO:0000256" key="5">
    <source>
        <dbReference type="ARBA" id="ARBA00022967"/>
    </source>
</evidence>
<accession>A0A510J859</accession>
<dbReference type="GO" id="GO:0005524">
    <property type="term" value="F:ATP binding"/>
    <property type="evidence" value="ECO:0007669"/>
    <property type="project" value="UniProtKB-KW"/>
</dbReference>
<dbReference type="Gene3D" id="2.40.50.100">
    <property type="match status" value="1"/>
</dbReference>
<protein>
    <submittedName>
        <fullName evidence="8">2-aminoethylphosphonate ABC transport system, ATP-binding component PhnT</fullName>
    </submittedName>
</protein>
<evidence type="ECO:0000256" key="6">
    <source>
        <dbReference type="ARBA" id="ARBA00023136"/>
    </source>
</evidence>
<dbReference type="STRING" id="714315.GCA_000516535_00166"/>
<evidence type="ECO:0000256" key="3">
    <source>
        <dbReference type="ARBA" id="ARBA00022741"/>
    </source>
</evidence>
<dbReference type="InterPro" id="IPR003439">
    <property type="entry name" value="ABC_transporter-like_ATP-bd"/>
</dbReference>
<organism evidence="8 9">
    <name type="scientific">Pseudoleptotrichia goodfellowii</name>
    <dbReference type="NCBI Taxonomy" id="157692"/>
    <lineage>
        <taxon>Bacteria</taxon>
        <taxon>Fusobacteriati</taxon>
        <taxon>Fusobacteriota</taxon>
        <taxon>Fusobacteriia</taxon>
        <taxon>Fusobacteriales</taxon>
        <taxon>Leptotrichiaceae</taxon>
        <taxon>Pseudoleptotrichia</taxon>
    </lineage>
</organism>
<keyword evidence="5" id="KW-1278">Translocase</keyword>
<dbReference type="PROSITE" id="PS00211">
    <property type="entry name" value="ABC_TRANSPORTER_1"/>
    <property type="match status" value="1"/>
</dbReference>
<reference evidence="8 9" key="1">
    <citation type="submission" date="2019-07" db="EMBL/GenBank/DDBJ databases">
        <title>Complete Genome Sequence of Leptotrichia goodfellowii Strain JCM 16774.</title>
        <authorList>
            <person name="Watanabe S."/>
            <person name="Cui L."/>
        </authorList>
    </citation>
    <scope>NUCLEOTIDE SEQUENCE [LARGE SCALE GENOMIC DNA]</scope>
    <source>
        <strain evidence="8 9">JCM16774</strain>
    </source>
</reference>
<name>A0A510J859_9FUSO</name>
<dbReference type="SUPFAM" id="SSF52540">
    <property type="entry name" value="P-loop containing nucleoside triphosphate hydrolases"/>
    <property type="match status" value="1"/>
</dbReference>
<dbReference type="InterPro" id="IPR017871">
    <property type="entry name" value="ABC_transporter-like_CS"/>
</dbReference>
<dbReference type="PANTHER" id="PTHR43875">
    <property type="entry name" value="MALTODEXTRIN IMPORT ATP-BINDING PROTEIN MSMX"/>
    <property type="match status" value="1"/>
</dbReference>
<dbReference type="InterPro" id="IPR027417">
    <property type="entry name" value="P-loop_NTPase"/>
</dbReference>
<evidence type="ECO:0000256" key="1">
    <source>
        <dbReference type="ARBA" id="ARBA00022448"/>
    </source>
</evidence>
<evidence type="ECO:0000313" key="8">
    <source>
        <dbReference type="EMBL" id="BBM35246.1"/>
    </source>
</evidence>
<dbReference type="GO" id="GO:0055052">
    <property type="term" value="C:ATP-binding cassette (ABC) transporter complex, substrate-binding subunit-containing"/>
    <property type="evidence" value="ECO:0007669"/>
    <property type="project" value="TreeGrafter"/>
</dbReference>
<dbReference type="InterPro" id="IPR008995">
    <property type="entry name" value="Mo/tungstate-bd_C_term_dom"/>
</dbReference>
<gene>
    <name evidence="8" type="ORF">JCM16774_0153</name>
</gene>
<keyword evidence="2" id="KW-1003">Cell membrane</keyword>
<keyword evidence="3" id="KW-0547">Nucleotide-binding</keyword>